<evidence type="ECO:0000256" key="1">
    <source>
        <dbReference type="SAM" id="MobiDB-lite"/>
    </source>
</evidence>
<reference evidence="3 4" key="1">
    <citation type="journal article" date="2019" name="Nat. Ecol. Evol.">
        <title>Megaphylogeny resolves global patterns of mushroom evolution.</title>
        <authorList>
            <person name="Varga T."/>
            <person name="Krizsan K."/>
            <person name="Foldi C."/>
            <person name="Dima B."/>
            <person name="Sanchez-Garcia M."/>
            <person name="Sanchez-Ramirez S."/>
            <person name="Szollosi G.J."/>
            <person name="Szarkandi J.G."/>
            <person name="Papp V."/>
            <person name="Albert L."/>
            <person name="Andreopoulos W."/>
            <person name="Angelini C."/>
            <person name="Antonin V."/>
            <person name="Barry K.W."/>
            <person name="Bougher N.L."/>
            <person name="Buchanan P."/>
            <person name="Buyck B."/>
            <person name="Bense V."/>
            <person name="Catcheside P."/>
            <person name="Chovatia M."/>
            <person name="Cooper J."/>
            <person name="Damon W."/>
            <person name="Desjardin D."/>
            <person name="Finy P."/>
            <person name="Geml J."/>
            <person name="Haridas S."/>
            <person name="Hughes K."/>
            <person name="Justo A."/>
            <person name="Karasinski D."/>
            <person name="Kautmanova I."/>
            <person name="Kiss B."/>
            <person name="Kocsube S."/>
            <person name="Kotiranta H."/>
            <person name="LaButti K.M."/>
            <person name="Lechner B.E."/>
            <person name="Liimatainen K."/>
            <person name="Lipzen A."/>
            <person name="Lukacs Z."/>
            <person name="Mihaltcheva S."/>
            <person name="Morgado L.N."/>
            <person name="Niskanen T."/>
            <person name="Noordeloos M.E."/>
            <person name="Ohm R.A."/>
            <person name="Ortiz-Santana B."/>
            <person name="Ovrebo C."/>
            <person name="Racz N."/>
            <person name="Riley R."/>
            <person name="Savchenko A."/>
            <person name="Shiryaev A."/>
            <person name="Soop K."/>
            <person name="Spirin V."/>
            <person name="Szebenyi C."/>
            <person name="Tomsovsky M."/>
            <person name="Tulloss R.E."/>
            <person name="Uehling J."/>
            <person name="Grigoriev I.V."/>
            <person name="Vagvolgyi C."/>
            <person name="Papp T."/>
            <person name="Martin F.M."/>
            <person name="Miettinen O."/>
            <person name="Hibbett D.S."/>
            <person name="Nagy L.G."/>
        </authorList>
    </citation>
    <scope>NUCLEOTIDE SEQUENCE [LARGE SCALE GENOMIC DNA]</scope>
    <source>
        <strain evidence="3 4">OMC1185</strain>
    </source>
</reference>
<dbReference type="AlphaFoldDB" id="A0A5C3N6F6"/>
<feature type="region of interest" description="Disordered" evidence="1">
    <location>
        <begin position="1"/>
        <end position="27"/>
    </location>
</feature>
<accession>A0A5C3N6F6</accession>
<dbReference type="Proteomes" id="UP000305948">
    <property type="component" value="Unassembled WGS sequence"/>
</dbReference>
<proteinExistence type="predicted"/>
<protein>
    <submittedName>
        <fullName evidence="3">Uncharacterized protein</fullName>
    </submittedName>
</protein>
<keyword evidence="2" id="KW-0812">Transmembrane</keyword>
<keyword evidence="2" id="KW-1133">Transmembrane helix</keyword>
<dbReference type="EMBL" id="ML213508">
    <property type="protein sequence ID" value="TFK53000.1"/>
    <property type="molecule type" value="Genomic_DNA"/>
</dbReference>
<keyword evidence="4" id="KW-1185">Reference proteome</keyword>
<sequence>MNKLRKPRPQGIAPASTPSKWDQRTDWAVTSSTSRTLQYASAAESNNPKSFTPNSVSFVQPQTEREQYWAARALVAETLLSQESHHHEEIRRVISLEELKRSREISEIRTIYDRGQTKLEAFIMVLLAILAIFTFLTLGVVLKGHSEQKGLHKPSAHFTIPILSPFTSVIEHEMATLSFRTIACFTLFGSLLLYAIYRHWVGRLQR</sequence>
<gene>
    <name evidence="3" type="ORF">OE88DRAFT_1330090</name>
</gene>
<name>A0A5C3N6F6_9AGAM</name>
<evidence type="ECO:0000313" key="3">
    <source>
        <dbReference type="EMBL" id="TFK53000.1"/>
    </source>
</evidence>
<dbReference type="OrthoDB" id="3265172at2759"/>
<evidence type="ECO:0000313" key="4">
    <source>
        <dbReference type="Proteomes" id="UP000305948"/>
    </source>
</evidence>
<keyword evidence="2" id="KW-0472">Membrane</keyword>
<feature type="transmembrane region" description="Helical" evidence="2">
    <location>
        <begin position="121"/>
        <end position="142"/>
    </location>
</feature>
<evidence type="ECO:0000256" key="2">
    <source>
        <dbReference type="SAM" id="Phobius"/>
    </source>
</evidence>
<feature type="transmembrane region" description="Helical" evidence="2">
    <location>
        <begin position="177"/>
        <end position="197"/>
    </location>
</feature>
<organism evidence="3 4">
    <name type="scientific">Heliocybe sulcata</name>
    <dbReference type="NCBI Taxonomy" id="5364"/>
    <lineage>
        <taxon>Eukaryota</taxon>
        <taxon>Fungi</taxon>
        <taxon>Dikarya</taxon>
        <taxon>Basidiomycota</taxon>
        <taxon>Agaricomycotina</taxon>
        <taxon>Agaricomycetes</taxon>
        <taxon>Gloeophyllales</taxon>
        <taxon>Gloeophyllaceae</taxon>
        <taxon>Heliocybe</taxon>
    </lineage>
</organism>